<dbReference type="AlphaFoldDB" id="A0A8J1IT59"/>
<evidence type="ECO:0000256" key="1">
    <source>
        <dbReference type="ARBA" id="ARBA00004236"/>
    </source>
</evidence>
<dbReference type="InterPro" id="IPR013106">
    <property type="entry name" value="Ig_V-set"/>
</dbReference>
<keyword evidence="10" id="KW-1185">Reference proteome</keyword>
<dbReference type="InterPro" id="IPR007110">
    <property type="entry name" value="Ig-like_dom"/>
</dbReference>
<sequence length="261" mass="28853">MLLISNNLKMNLINLIILSKVSALVAQMAPCQPQEFLFVPVGGKAKISCVSNGTLDKLFRISWYRRTWRVGENPELILDWGEVTKGHKYNCTHTERSSSLEINNVKEEDSGTYYCTYYTFTSLIFSNGTTLIAGDSFTAKSSVQLMVPPSSPLPNTSVQLACVASAVGYMVHISWNLSGTPQKGRVVAMEEPGGTLTFLSYITVPRDTWYQGASLSCQVRFNSSSATAVHGQATTQVPTRWSYFAKILVPSYFHSKEVQGH</sequence>
<accession>A0A8J1IT59</accession>
<evidence type="ECO:0000256" key="6">
    <source>
        <dbReference type="ARBA" id="ARBA00023157"/>
    </source>
</evidence>
<keyword evidence="5" id="KW-0472">Membrane</keyword>
<protein>
    <submittedName>
        <fullName evidence="11">Uncharacterized protein LOC116406846</fullName>
    </submittedName>
</protein>
<dbReference type="InterPro" id="IPR003599">
    <property type="entry name" value="Ig_sub"/>
</dbReference>
<dbReference type="GO" id="GO:0002376">
    <property type="term" value="P:immune system process"/>
    <property type="evidence" value="ECO:0007669"/>
    <property type="project" value="UniProtKB-KW"/>
</dbReference>
<evidence type="ECO:0000256" key="5">
    <source>
        <dbReference type="ARBA" id="ARBA00023136"/>
    </source>
</evidence>
<dbReference type="GeneID" id="116406846"/>
<proteinExistence type="predicted"/>
<keyword evidence="7" id="KW-0325">Glycoprotein</keyword>
<dbReference type="GO" id="GO:0005886">
    <property type="term" value="C:plasma membrane"/>
    <property type="evidence" value="ECO:0007669"/>
    <property type="project" value="UniProtKB-SubCell"/>
</dbReference>
<evidence type="ECO:0000259" key="9">
    <source>
        <dbReference type="PROSITE" id="PS50835"/>
    </source>
</evidence>
<dbReference type="Xenbase" id="XB-GENE-29092215">
    <property type="gene designation" value="LOC116406846"/>
</dbReference>
<dbReference type="SMART" id="SM00409">
    <property type="entry name" value="IG"/>
    <property type="match status" value="2"/>
</dbReference>
<evidence type="ECO:0000256" key="8">
    <source>
        <dbReference type="SAM" id="SignalP"/>
    </source>
</evidence>
<dbReference type="Proteomes" id="UP000008143">
    <property type="component" value="Chromosome 8"/>
</dbReference>
<keyword evidence="6" id="KW-1015">Disulfide bond</keyword>
<evidence type="ECO:0000256" key="3">
    <source>
        <dbReference type="ARBA" id="ARBA00022729"/>
    </source>
</evidence>
<dbReference type="Pfam" id="PF07654">
    <property type="entry name" value="C1-set"/>
    <property type="match status" value="1"/>
</dbReference>
<reference evidence="11" key="1">
    <citation type="submission" date="2025-08" db="UniProtKB">
        <authorList>
            <consortium name="RefSeq"/>
        </authorList>
    </citation>
    <scope>IDENTIFICATION</scope>
    <source>
        <strain evidence="11">Nigerian</strain>
        <tissue evidence="11">Liver and blood</tissue>
    </source>
</reference>
<comment type="subcellular location">
    <subcellularLocation>
        <location evidence="1">Cell membrane</location>
    </subcellularLocation>
</comment>
<feature type="domain" description="Ig-like" evidence="9">
    <location>
        <begin position="42"/>
        <end position="116"/>
    </location>
</feature>
<feature type="chain" id="PRO_5035216975" evidence="8">
    <location>
        <begin position="24"/>
        <end position="261"/>
    </location>
</feature>
<dbReference type="OrthoDB" id="9906450at2759"/>
<gene>
    <name evidence="11 12" type="primary">LOC116406846</name>
</gene>
<dbReference type="KEGG" id="xtr:116406846"/>
<evidence type="ECO:0000256" key="7">
    <source>
        <dbReference type="ARBA" id="ARBA00023180"/>
    </source>
</evidence>
<dbReference type="Pfam" id="PF07686">
    <property type="entry name" value="V-set"/>
    <property type="match status" value="1"/>
</dbReference>
<name>A0A8J1IT59_XENTR</name>
<dbReference type="OMA" id="IVIWLWI"/>
<evidence type="ECO:0000313" key="12">
    <source>
        <dbReference type="Xenbase" id="XB-GENE-29092215"/>
    </source>
</evidence>
<keyword evidence="3 8" id="KW-0732">Signal</keyword>
<evidence type="ECO:0000256" key="2">
    <source>
        <dbReference type="ARBA" id="ARBA00022475"/>
    </source>
</evidence>
<dbReference type="InterPro" id="IPR013783">
    <property type="entry name" value="Ig-like_fold"/>
</dbReference>
<dbReference type="Gene3D" id="2.60.40.10">
    <property type="entry name" value="Immunoglobulins"/>
    <property type="match status" value="2"/>
</dbReference>
<dbReference type="PANTHER" id="PTHR19433">
    <property type="entry name" value="T-CELL RECEPTOR ALPHA CHAIN V REGION-RELATED"/>
    <property type="match status" value="1"/>
</dbReference>
<evidence type="ECO:0000313" key="11">
    <source>
        <dbReference type="RefSeq" id="XP_031747671.1"/>
    </source>
</evidence>
<evidence type="ECO:0000313" key="10">
    <source>
        <dbReference type="Proteomes" id="UP000008143"/>
    </source>
</evidence>
<keyword evidence="2" id="KW-1003">Cell membrane</keyword>
<dbReference type="CDD" id="cd00099">
    <property type="entry name" value="IgV"/>
    <property type="match status" value="1"/>
</dbReference>
<dbReference type="RefSeq" id="XP_031747671.1">
    <property type="nucleotide sequence ID" value="XM_031891811.1"/>
</dbReference>
<dbReference type="InterPro" id="IPR036179">
    <property type="entry name" value="Ig-like_dom_sf"/>
</dbReference>
<dbReference type="SUPFAM" id="SSF48726">
    <property type="entry name" value="Immunoglobulin"/>
    <property type="match status" value="2"/>
</dbReference>
<dbReference type="InterPro" id="IPR052051">
    <property type="entry name" value="TCR_complex_component"/>
</dbReference>
<organism evidence="10 11">
    <name type="scientific">Xenopus tropicalis</name>
    <name type="common">Western clawed frog</name>
    <name type="synonym">Silurana tropicalis</name>
    <dbReference type="NCBI Taxonomy" id="8364"/>
    <lineage>
        <taxon>Eukaryota</taxon>
        <taxon>Metazoa</taxon>
        <taxon>Chordata</taxon>
        <taxon>Craniata</taxon>
        <taxon>Vertebrata</taxon>
        <taxon>Euteleostomi</taxon>
        <taxon>Amphibia</taxon>
        <taxon>Batrachia</taxon>
        <taxon>Anura</taxon>
        <taxon>Pipoidea</taxon>
        <taxon>Pipidae</taxon>
        <taxon>Xenopodinae</taxon>
        <taxon>Xenopus</taxon>
        <taxon>Silurana</taxon>
    </lineage>
</organism>
<keyword evidence="4" id="KW-0391">Immunity</keyword>
<dbReference type="PROSITE" id="PS50835">
    <property type="entry name" value="IG_LIKE"/>
    <property type="match status" value="2"/>
</dbReference>
<feature type="signal peptide" evidence="8">
    <location>
        <begin position="1"/>
        <end position="23"/>
    </location>
</feature>
<evidence type="ECO:0000256" key="4">
    <source>
        <dbReference type="ARBA" id="ARBA00022859"/>
    </source>
</evidence>
<dbReference type="AGR" id="Xenbase:XB-GENE-29092215"/>
<feature type="domain" description="Ig-like" evidence="9">
    <location>
        <begin position="141"/>
        <end position="227"/>
    </location>
</feature>
<dbReference type="InterPro" id="IPR003597">
    <property type="entry name" value="Ig_C1-set"/>
</dbReference>